<organism evidence="4 5">
    <name type="scientific">Acanthamoeba castellanii (strain ATCC 30010 / Neff)</name>
    <dbReference type="NCBI Taxonomy" id="1257118"/>
    <lineage>
        <taxon>Eukaryota</taxon>
        <taxon>Amoebozoa</taxon>
        <taxon>Discosea</taxon>
        <taxon>Longamoebia</taxon>
        <taxon>Centramoebida</taxon>
        <taxon>Acanthamoebidae</taxon>
        <taxon>Acanthamoeba</taxon>
    </lineage>
</organism>
<dbReference type="InterPro" id="IPR006757">
    <property type="entry name" value="OGF_rcpt"/>
</dbReference>
<evidence type="ECO:0000313" key="4">
    <source>
        <dbReference type="EMBL" id="ELR20514.1"/>
    </source>
</evidence>
<protein>
    <submittedName>
        <fullName evidence="4">Opioid growth factor receptor (Ogfr) region protein, putative</fullName>
    </submittedName>
</protein>
<gene>
    <name evidence="4" type="ORF">ACA1_098910</name>
</gene>
<feature type="compositionally biased region" description="Low complexity" evidence="2">
    <location>
        <begin position="297"/>
        <end position="310"/>
    </location>
</feature>
<dbReference type="EMBL" id="KB007910">
    <property type="protein sequence ID" value="ELR20514.1"/>
    <property type="molecule type" value="Genomic_DNA"/>
</dbReference>
<name>L8H4R8_ACACF</name>
<dbReference type="Proteomes" id="UP000011083">
    <property type="component" value="Unassembled WGS sequence"/>
</dbReference>
<dbReference type="KEGG" id="acan:ACA1_098910"/>
<dbReference type="AlphaFoldDB" id="L8H4R8"/>
<dbReference type="PANTHER" id="PTHR14015:SF2">
    <property type="entry name" value="OPIOID GROWTH FACTOR RECEPTOR (OGFR) CONSERVED DOMAIN-CONTAINING PROTEIN"/>
    <property type="match status" value="1"/>
</dbReference>
<dbReference type="InterPro" id="IPR039574">
    <property type="entry name" value="OGFr"/>
</dbReference>
<keyword evidence="5" id="KW-1185">Reference proteome</keyword>
<feature type="region of interest" description="Disordered" evidence="2">
    <location>
        <begin position="1"/>
        <end position="27"/>
    </location>
</feature>
<sequence>MGAQNAKADLEEYRAGYPTQQDDPRQKDNLRFYKGEIKSVPSGDFIDKIHEEWFGNYALLERHHGYIQWLFPIREHGMNMQSQVLQLHEIEGIKADPECGRRMVRSYELMLEFYGMKLKNAETGELERSENYKARYRNLNTSGHNYLRITRILKSLGELGFEHLKFNFLAFVADEIWTHGELKNCKSSIENYWTGTLRDDTQRAEMEKRISDFKKAAGEDDEDRFSAYRRGGPQQRYGGGAGAGGAGGRSAGAGVPARKPVYADSDSDSDDEDEVDTEEDDDAQANPPASNEKAKTKVAPAAPVRANPPANKKEQDSESDDEGEAEEEEVASPANANA</sequence>
<evidence type="ECO:0000256" key="1">
    <source>
        <dbReference type="ARBA" id="ARBA00010365"/>
    </source>
</evidence>
<comment type="similarity">
    <text evidence="1">Belongs to the opioid growth factor receptor family.</text>
</comment>
<feature type="compositionally biased region" description="Gly residues" evidence="2">
    <location>
        <begin position="237"/>
        <end position="251"/>
    </location>
</feature>
<dbReference type="GO" id="GO:0140625">
    <property type="term" value="F:opioid growth factor receptor activity"/>
    <property type="evidence" value="ECO:0007669"/>
    <property type="project" value="InterPro"/>
</dbReference>
<feature type="domain" description="Opioid growth factor receptor (OGFr) conserved" evidence="3">
    <location>
        <begin position="24"/>
        <end position="210"/>
    </location>
</feature>
<feature type="compositionally biased region" description="Acidic residues" evidence="2">
    <location>
        <begin position="317"/>
        <end position="330"/>
    </location>
</feature>
<dbReference type="Pfam" id="PF04664">
    <property type="entry name" value="OGFr_N"/>
    <property type="match status" value="1"/>
</dbReference>
<dbReference type="GO" id="GO:0016020">
    <property type="term" value="C:membrane"/>
    <property type="evidence" value="ECO:0007669"/>
    <property type="project" value="InterPro"/>
</dbReference>
<dbReference type="RefSeq" id="XP_004343645.1">
    <property type="nucleotide sequence ID" value="XM_004343595.1"/>
</dbReference>
<dbReference type="OrthoDB" id="9030204at2759"/>
<proteinExistence type="inferred from homology"/>
<reference evidence="4 5" key="1">
    <citation type="journal article" date="2013" name="Genome Biol.">
        <title>Genome of Acanthamoeba castellanii highlights extensive lateral gene transfer and early evolution of tyrosine kinase signaling.</title>
        <authorList>
            <person name="Clarke M."/>
            <person name="Lohan A.J."/>
            <person name="Liu B."/>
            <person name="Lagkouvardos I."/>
            <person name="Roy S."/>
            <person name="Zafar N."/>
            <person name="Bertelli C."/>
            <person name="Schilde C."/>
            <person name="Kianianmomeni A."/>
            <person name="Burglin T.R."/>
            <person name="Frech C."/>
            <person name="Turcotte B."/>
            <person name="Kopec K.O."/>
            <person name="Synnott J.M."/>
            <person name="Choo C."/>
            <person name="Paponov I."/>
            <person name="Finkler A."/>
            <person name="Soon Heng Tan C."/>
            <person name="Hutchins A.P."/>
            <person name="Weinmeier T."/>
            <person name="Rattei T."/>
            <person name="Chu J.S."/>
            <person name="Gimenez G."/>
            <person name="Irimia M."/>
            <person name="Rigden D.J."/>
            <person name="Fitzpatrick D.A."/>
            <person name="Lorenzo-Morales J."/>
            <person name="Bateman A."/>
            <person name="Chiu C.H."/>
            <person name="Tang P."/>
            <person name="Hegemann P."/>
            <person name="Fromm H."/>
            <person name="Raoult D."/>
            <person name="Greub G."/>
            <person name="Miranda-Saavedra D."/>
            <person name="Chen N."/>
            <person name="Nash P."/>
            <person name="Ginger M.L."/>
            <person name="Horn M."/>
            <person name="Schaap P."/>
            <person name="Caler L."/>
            <person name="Loftus B."/>
        </authorList>
    </citation>
    <scope>NUCLEOTIDE SEQUENCE [LARGE SCALE GENOMIC DNA]</scope>
    <source>
        <strain evidence="4 5">Neff</strain>
    </source>
</reference>
<evidence type="ECO:0000313" key="5">
    <source>
        <dbReference type="Proteomes" id="UP000011083"/>
    </source>
</evidence>
<accession>L8H4R8</accession>
<dbReference type="GeneID" id="14921375"/>
<keyword evidence="4" id="KW-0675">Receptor</keyword>
<evidence type="ECO:0000259" key="3">
    <source>
        <dbReference type="Pfam" id="PF04664"/>
    </source>
</evidence>
<feature type="compositionally biased region" description="Acidic residues" evidence="2">
    <location>
        <begin position="265"/>
        <end position="283"/>
    </location>
</feature>
<dbReference type="VEuPathDB" id="AmoebaDB:ACA1_098910"/>
<evidence type="ECO:0000256" key="2">
    <source>
        <dbReference type="SAM" id="MobiDB-lite"/>
    </source>
</evidence>
<feature type="region of interest" description="Disordered" evidence="2">
    <location>
        <begin position="212"/>
        <end position="338"/>
    </location>
</feature>
<dbReference type="PANTHER" id="PTHR14015">
    <property type="entry name" value="OPIOID GROWTH FACTOR RECEPTOR OGFR ZETA-TYPE OPIOID RECEPTOR"/>
    <property type="match status" value="1"/>
</dbReference>